<proteinExistence type="predicted"/>
<name>A6NSS5_9FIRM</name>
<keyword evidence="1" id="KW-0472">Membrane</keyword>
<feature type="transmembrane region" description="Helical" evidence="1">
    <location>
        <begin position="29"/>
        <end position="48"/>
    </location>
</feature>
<evidence type="ECO:0000256" key="1">
    <source>
        <dbReference type="SAM" id="Phobius"/>
    </source>
</evidence>
<dbReference type="EMBL" id="AAXG02000009">
    <property type="protein sequence ID" value="EDN00901.1"/>
    <property type="molecule type" value="Genomic_DNA"/>
</dbReference>
<sequence length="53" mass="5590">MFRTVVSVIIMVAASIGGMFFGALFNNAIGGMILFALISGIACIIHSLDNRNT</sequence>
<keyword evidence="1" id="KW-1133">Transmembrane helix</keyword>
<reference evidence="2 3" key="1">
    <citation type="submission" date="2007-04" db="EMBL/GenBank/DDBJ databases">
        <authorList>
            <person name="Fulton L."/>
            <person name="Clifton S."/>
            <person name="Fulton B."/>
            <person name="Xu J."/>
            <person name="Minx P."/>
            <person name="Pepin K.H."/>
            <person name="Johnson M."/>
            <person name="Thiruvilangam P."/>
            <person name="Bhonagiri V."/>
            <person name="Nash W.E."/>
            <person name="Mardis E.R."/>
            <person name="Wilson R.K."/>
        </authorList>
    </citation>
    <scope>NUCLEOTIDE SEQUENCE [LARGE SCALE GENOMIC DNA]</scope>
    <source>
        <strain evidence="2 3">ATCC 29799</strain>
    </source>
</reference>
<feature type="transmembrane region" description="Helical" evidence="1">
    <location>
        <begin position="5"/>
        <end position="23"/>
    </location>
</feature>
<dbReference type="AlphaFoldDB" id="A6NSS5"/>
<comment type="caution">
    <text evidence="2">The sequence shown here is derived from an EMBL/GenBank/DDBJ whole genome shotgun (WGS) entry which is preliminary data.</text>
</comment>
<keyword evidence="1" id="KW-0812">Transmembrane</keyword>
<dbReference type="RefSeq" id="WP_006571801.1">
    <property type="nucleotide sequence ID" value="NZ_AAXG02000009.1"/>
</dbReference>
<evidence type="ECO:0000313" key="2">
    <source>
        <dbReference type="EMBL" id="EDN00901.1"/>
    </source>
</evidence>
<keyword evidence="3" id="KW-1185">Reference proteome</keyword>
<reference evidence="2 3" key="2">
    <citation type="submission" date="2007-06" db="EMBL/GenBank/DDBJ databases">
        <title>Draft genome sequence of Pseudoflavonifractor capillosus ATCC 29799.</title>
        <authorList>
            <person name="Sudarsanam P."/>
            <person name="Ley R."/>
            <person name="Guruge J."/>
            <person name="Turnbaugh P.J."/>
            <person name="Mahowald M."/>
            <person name="Liep D."/>
            <person name="Gordon J."/>
        </authorList>
    </citation>
    <scope>NUCLEOTIDE SEQUENCE [LARGE SCALE GENOMIC DNA]</scope>
    <source>
        <strain evidence="2 3">ATCC 29799</strain>
    </source>
</reference>
<protein>
    <submittedName>
        <fullName evidence="2">Uncharacterized protein</fullName>
    </submittedName>
</protein>
<evidence type="ECO:0000313" key="3">
    <source>
        <dbReference type="Proteomes" id="UP000003639"/>
    </source>
</evidence>
<gene>
    <name evidence="2" type="ORF">BACCAP_01253</name>
</gene>
<organism evidence="2 3">
    <name type="scientific">Pseudoflavonifractor capillosus ATCC 29799</name>
    <dbReference type="NCBI Taxonomy" id="411467"/>
    <lineage>
        <taxon>Bacteria</taxon>
        <taxon>Bacillati</taxon>
        <taxon>Bacillota</taxon>
        <taxon>Clostridia</taxon>
        <taxon>Eubacteriales</taxon>
        <taxon>Oscillospiraceae</taxon>
        <taxon>Pseudoflavonifractor</taxon>
    </lineage>
</organism>
<accession>A6NSS5</accession>
<dbReference type="Proteomes" id="UP000003639">
    <property type="component" value="Unassembled WGS sequence"/>
</dbReference>